<gene>
    <name evidence="5 7" type="ORF">P152DRAFT_469266</name>
</gene>
<dbReference type="Pfam" id="PF14214">
    <property type="entry name" value="Helitron_like_N"/>
    <property type="match status" value="1"/>
</dbReference>
<feature type="region of interest" description="Disordered" evidence="1">
    <location>
        <begin position="50"/>
        <end position="122"/>
    </location>
</feature>
<dbReference type="RefSeq" id="XP_033529535.1">
    <property type="nucleotide sequence ID" value="XM_033680883.1"/>
</dbReference>
<feature type="compositionally biased region" description="Acidic residues" evidence="1">
    <location>
        <begin position="1183"/>
        <end position="1193"/>
    </location>
</feature>
<name>A0A6G1FQ24_9PEZI</name>
<dbReference type="OrthoDB" id="3788185at2759"/>
<proteinExistence type="predicted"/>
<evidence type="ECO:0000313" key="6">
    <source>
        <dbReference type="Proteomes" id="UP000504638"/>
    </source>
</evidence>
<dbReference type="Proteomes" id="UP000504638">
    <property type="component" value="Unplaced"/>
</dbReference>
<feature type="region of interest" description="Disordered" evidence="1">
    <location>
        <begin position="418"/>
        <end position="443"/>
    </location>
</feature>
<sequence length="1799" mass="201438">MAQAGFELRTPAGLFGAIRTEFGPGRARGNLVEDGSVLAGLGLRTSTDIAEEFKRKNERARADRSPRPRRTGTPMATSSSDVAGDAEHGRRRSGPGIPRESPSKRVRRADRPEWSKEEQRRELDSVMRGLDNEFAEKERLSHDRAWCARIPTRTKVNTVQEFYKAFHDVNTLPILTCMLCYGNPIEKRQDSPFQCVKCFPIGKSIYGCDSCVKHLGKDSLSPAAQLHDRLGCEHMFPDELKDLTPIEEKLIALNSCYGFIAQYSIPNGPRQGIRYGRHVKGHITVFPNNVQELVANVLPHPLLKVIDEIHVSWLGSDKPVLSDLSVLLSVRRRVVEKALVWLKRHNPLYAHIEIDVAELESWDAPSHGVLSRVYKRLRRDEPSAQEKARTGQLVPPTERGLDEGEAIDIREVLATLGKGHDVEPGQDVTGEPERGDAADGGRDRVLDGAAVPVYETSSSGVFALDRGPDIANGEKLQYVHDALGQQGSGNERRGGTAEVRRWNGAEPYIVVNRGEDFADPFDPRFFAKTFPTLFPLGRGGPRQANEGTQDVAGEGDVGVEAADQVRGLIASRNMSLETWAKLVLQRHGGRFASHHIFPFLVFNVGVRSRNRRASMASVARKDFPAVERIVRSLNAERLERAKAELEISRTTSDEDVNQLLKSLESRLSMRRKIQSLIIRYGIPAIWFTLNPNDITNPIKLRLAAYRTRDPEVAEAFLTSLDLAYKRARLAISDPLSSAIFFYREISLFFKHYVKIGEDSVFERINEYFGAVETNERGSLHVYGLFWLQGNMQLNSVFTEDLDYEAFSAVRAERSVTSDISPLLANREQFAAAFEDEANFCAGSTQIHTHSPTCVKYSINGQTRKNQDLCRFKAPWKLVERTAFTEEGVLQIRRTHSMVNRWNKAIAVGLRHNHDISFIATQCKTMALVFYLTNYATKVEDPVWKREDATDGSTTDNGGKNRTRQFLMRIANRIFTERPLSQVEVVSDLLGYPREFTSNNAWSFVNVSSLYWHSGIDSRDKGVKETVFLHDAGVRISLVQAYPYRGRVLQELYLYDYLSVVKLKRKSKGSPSESWVQVLRKSGEHAMVCFDGYLSRDLSEESEVYYKRAAVQHLAIFVTWESFLAETTGDINAIWESRKQGLPRRMAFVADNIRLLHRSAEDAKRDAKQWAAMSGEADPFADAVDLEDRGDDGNDGPRTTYRSDSLGNATRLIDVLRNAMGTPQVTAGSNEISRMVEQMSRFQQTALGSMDELSATAILEQGPGTLSTREGGFPESAGAPNGFGEQDVHFTAVDEEGPGWDVGPSMNIQLGPSTSFSAAGKQLAEESFTLNRKQSIALRLICRQLDRIRREGGTGKSRIIGAVAALFGRKAVSHSLLVIATSGTAAANINGDTSRSVSGSTDLERFAPRRSTSLRVDGRSRAEWQEKLLLIIDEVSMLGARTLYMVNEQLCRLRGCTDDFGGIPIERSILLSSHATAWTDDTSFRVEQRHQHDKAHALWNKFTTVVMLDEQRLLSRIRHGVQDRSDMDFLNQTCYEEGRRIPWESGITVVTPLNRNRWNLNLEAMLCFQRQRQGLLRIFMSEHKWKDGQPTEEEALMLLSQGDDSAVPVLAIFMFVAGMPIVLVNGACYTALDVVLDQKFPGHRVNTDTILHFGPPAGIVLASETTKDYDFVGMPAGTILLTPVSVKMDCQRKRPWQKHDVQGKTLGRVALELRGARTTNVDGQAVPSQCDAYGLYVQLSRCPSLDGIMLLSRARERDIVGNRVPDNMVAAEKRLEQLSEATIRDAERWDWSSEERQTAR</sequence>
<keyword evidence="2" id="KW-0812">Transmembrane</keyword>
<feature type="compositionally biased region" description="Basic and acidic residues" evidence="1">
    <location>
        <begin position="431"/>
        <end position="443"/>
    </location>
</feature>
<feature type="transmembrane region" description="Helical" evidence="2">
    <location>
        <begin position="1608"/>
        <end position="1631"/>
    </location>
</feature>
<accession>A0A6G1FQ24</accession>
<dbReference type="Pfam" id="PF20209">
    <property type="entry name" value="DUF6570"/>
    <property type="match status" value="1"/>
</dbReference>
<feature type="domain" description="Helitron helicase-like" evidence="3">
    <location>
        <begin position="579"/>
        <end position="784"/>
    </location>
</feature>
<protein>
    <recommendedName>
        <fullName evidence="8">ATP-dependent DNA helicase</fullName>
    </recommendedName>
</protein>
<reference evidence="7" key="2">
    <citation type="submission" date="2020-04" db="EMBL/GenBank/DDBJ databases">
        <authorList>
            <consortium name="NCBI Genome Project"/>
        </authorList>
    </citation>
    <scope>NUCLEOTIDE SEQUENCE</scope>
    <source>
        <strain evidence="7">CBS 781.70</strain>
    </source>
</reference>
<keyword evidence="2" id="KW-1133">Transmembrane helix</keyword>
<feature type="compositionally biased region" description="Basic and acidic residues" evidence="1">
    <location>
        <begin position="51"/>
        <end position="66"/>
    </location>
</feature>
<evidence type="ECO:0000313" key="5">
    <source>
        <dbReference type="EMBL" id="KAF1807904.1"/>
    </source>
</evidence>
<feature type="region of interest" description="Disordered" evidence="1">
    <location>
        <begin position="380"/>
        <end position="401"/>
    </location>
</feature>
<organism evidence="5">
    <name type="scientific">Eremomyces bilateralis CBS 781.70</name>
    <dbReference type="NCBI Taxonomy" id="1392243"/>
    <lineage>
        <taxon>Eukaryota</taxon>
        <taxon>Fungi</taxon>
        <taxon>Dikarya</taxon>
        <taxon>Ascomycota</taxon>
        <taxon>Pezizomycotina</taxon>
        <taxon>Dothideomycetes</taxon>
        <taxon>Dothideomycetes incertae sedis</taxon>
        <taxon>Eremomycetales</taxon>
        <taxon>Eremomycetaceae</taxon>
        <taxon>Eremomyces</taxon>
    </lineage>
</organism>
<dbReference type="Gene3D" id="3.40.50.300">
    <property type="entry name" value="P-loop containing nucleotide triphosphate hydrolases"/>
    <property type="match status" value="1"/>
</dbReference>
<feature type="region of interest" description="Disordered" evidence="1">
    <location>
        <begin position="1180"/>
        <end position="1203"/>
    </location>
</feature>
<reference evidence="5 7" key="1">
    <citation type="submission" date="2020-01" db="EMBL/GenBank/DDBJ databases">
        <authorList>
            <consortium name="DOE Joint Genome Institute"/>
            <person name="Haridas S."/>
            <person name="Albert R."/>
            <person name="Binder M."/>
            <person name="Bloem J."/>
            <person name="Labutti K."/>
            <person name="Salamov A."/>
            <person name="Andreopoulos B."/>
            <person name="Baker S.E."/>
            <person name="Barry K."/>
            <person name="Bills G."/>
            <person name="Bluhm B.H."/>
            <person name="Cannon C."/>
            <person name="Castanera R."/>
            <person name="Culley D.E."/>
            <person name="Daum C."/>
            <person name="Ezra D."/>
            <person name="Gonzalez J.B."/>
            <person name="Henrissat B."/>
            <person name="Kuo A."/>
            <person name="Liang C."/>
            <person name="Lipzen A."/>
            <person name="Lutzoni F."/>
            <person name="Magnuson J."/>
            <person name="Mondo S."/>
            <person name="Nolan M."/>
            <person name="Ohm R."/>
            <person name="Pangilinan J."/>
            <person name="Park H.-J."/>
            <person name="Ramirez L."/>
            <person name="Alfaro M."/>
            <person name="Sun H."/>
            <person name="Tritt A."/>
            <person name="Yoshinaga Y."/>
            <person name="Zwiers L.-H."/>
            <person name="Turgeon B.G."/>
            <person name="Goodwin S.B."/>
            <person name="Spatafora J.W."/>
            <person name="Crous P.W."/>
            <person name="Grigoriev I.V."/>
        </authorList>
    </citation>
    <scope>NUCLEOTIDE SEQUENCE</scope>
    <source>
        <strain evidence="5 7">CBS 781.70</strain>
    </source>
</reference>
<dbReference type="EMBL" id="ML975201">
    <property type="protein sequence ID" value="KAF1807904.1"/>
    <property type="molecule type" value="Genomic_DNA"/>
</dbReference>
<feature type="compositionally biased region" description="Basic and acidic residues" evidence="1">
    <location>
        <begin position="380"/>
        <end position="389"/>
    </location>
</feature>
<dbReference type="InterPro" id="IPR046700">
    <property type="entry name" value="DUF6570"/>
</dbReference>
<dbReference type="InterPro" id="IPR027417">
    <property type="entry name" value="P-loop_NTPase"/>
</dbReference>
<dbReference type="InterPro" id="IPR025476">
    <property type="entry name" value="Helitron_helicase-like"/>
</dbReference>
<feature type="compositionally biased region" description="Basic and acidic residues" evidence="1">
    <location>
        <begin position="109"/>
        <end position="122"/>
    </location>
</feature>
<evidence type="ECO:0000256" key="2">
    <source>
        <dbReference type="SAM" id="Phobius"/>
    </source>
</evidence>
<evidence type="ECO:0000256" key="1">
    <source>
        <dbReference type="SAM" id="MobiDB-lite"/>
    </source>
</evidence>
<dbReference type="SUPFAM" id="SSF52540">
    <property type="entry name" value="P-loop containing nucleoside triphosphate hydrolases"/>
    <property type="match status" value="1"/>
</dbReference>
<reference evidence="7" key="3">
    <citation type="submission" date="2025-04" db="UniProtKB">
        <authorList>
            <consortium name="RefSeq"/>
        </authorList>
    </citation>
    <scope>IDENTIFICATION</scope>
    <source>
        <strain evidence="7">CBS 781.70</strain>
    </source>
</reference>
<evidence type="ECO:0000313" key="7">
    <source>
        <dbReference type="RefSeq" id="XP_033529535.1"/>
    </source>
</evidence>
<evidence type="ECO:0000259" key="4">
    <source>
        <dbReference type="Pfam" id="PF20209"/>
    </source>
</evidence>
<evidence type="ECO:0008006" key="8">
    <source>
        <dbReference type="Google" id="ProtNLM"/>
    </source>
</evidence>
<evidence type="ECO:0000259" key="3">
    <source>
        <dbReference type="Pfam" id="PF14214"/>
    </source>
</evidence>
<dbReference type="Pfam" id="PF13604">
    <property type="entry name" value="AAA_30"/>
    <property type="match status" value="1"/>
</dbReference>
<dbReference type="GeneID" id="54421453"/>
<keyword evidence="2" id="KW-0472">Membrane</keyword>
<keyword evidence="6" id="KW-1185">Reference proteome</keyword>
<feature type="domain" description="DUF6570" evidence="4">
    <location>
        <begin position="236"/>
        <end position="359"/>
    </location>
</feature>